<evidence type="ECO:0000259" key="5">
    <source>
        <dbReference type="PROSITE" id="PS50977"/>
    </source>
</evidence>
<evidence type="ECO:0000256" key="1">
    <source>
        <dbReference type="ARBA" id="ARBA00023015"/>
    </source>
</evidence>
<dbReference type="InterPro" id="IPR001647">
    <property type="entry name" value="HTH_TetR"/>
</dbReference>
<dbReference type="InterPro" id="IPR050109">
    <property type="entry name" value="HTH-type_TetR-like_transc_reg"/>
</dbReference>
<evidence type="ECO:0000313" key="7">
    <source>
        <dbReference type="Proteomes" id="UP001197247"/>
    </source>
</evidence>
<feature type="DNA-binding region" description="H-T-H motif" evidence="4">
    <location>
        <begin position="47"/>
        <end position="66"/>
    </location>
</feature>
<evidence type="ECO:0000256" key="2">
    <source>
        <dbReference type="ARBA" id="ARBA00023125"/>
    </source>
</evidence>
<gene>
    <name evidence="6" type="ORF">KIH74_01365</name>
</gene>
<dbReference type="SUPFAM" id="SSF48498">
    <property type="entry name" value="Tetracyclin repressor-like, C-terminal domain"/>
    <property type="match status" value="1"/>
</dbReference>
<evidence type="ECO:0000256" key="3">
    <source>
        <dbReference type="ARBA" id="ARBA00023163"/>
    </source>
</evidence>
<dbReference type="Pfam" id="PF00440">
    <property type="entry name" value="TetR_N"/>
    <property type="match status" value="1"/>
</dbReference>
<dbReference type="PRINTS" id="PR00455">
    <property type="entry name" value="HTHTETR"/>
</dbReference>
<organism evidence="6 7">
    <name type="scientific">Kineosporia corallincola</name>
    <dbReference type="NCBI Taxonomy" id="2835133"/>
    <lineage>
        <taxon>Bacteria</taxon>
        <taxon>Bacillati</taxon>
        <taxon>Actinomycetota</taxon>
        <taxon>Actinomycetes</taxon>
        <taxon>Kineosporiales</taxon>
        <taxon>Kineosporiaceae</taxon>
        <taxon>Kineosporia</taxon>
    </lineage>
</organism>
<proteinExistence type="predicted"/>
<evidence type="ECO:0000313" key="6">
    <source>
        <dbReference type="EMBL" id="MBT0767552.1"/>
    </source>
</evidence>
<keyword evidence="1" id="KW-0805">Transcription regulation</keyword>
<dbReference type="Proteomes" id="UP001197247">
    <property type="component" value="Unassembled WGS sequence"/>
</dbReference>
<keyword evidence="3" id="KW-0804">Transcription</keyword>
<dbReference type="RefSeq" id="WP_214153574.1">
    <property type="nucleotide sequence ID" value="NZ_JAHBAY010000001.1"/>
</dbReference>
<accession>A0ABS5T935</accession>
<dbReference type="Gene3D" id="1.10.357.10">
    <property type="entry name" value="Tetracycline Repressor, domain 2"/>
    <property type="match status" value="1"/>
</dbReference>
<dbReference type="PROSITE" id="PS50977">
    <property type="entry name" value="HTH_TETR_2"/>
    <property type="match status" value="1"/>
</dbReference>
<reference evidence="6 7" key="1">
    <citation type="submission" date="2021-05" db="EMBL/GenBank/DDBJ databases">
        <title>Kineosporia and Streptomyces sp. nov. two new marine actinobacteria isolated from Coral.</title>
        <authorList>
            <person name="Buangrab K."/>
            <person name="Sutthacheep M."/>
            <person name="Yeemin T."/>
            <person name="Harunari E."/>
            <person name="Igarashi Y."/>
            <person name="Kanchanasin P."/>
            <person name="Tanasupawat S."/>
            <person name="Phongsopitanun W."/>
        </authorList>
    </citation>
    <scope>NUCLEOTIDE SEQUENCE [LARGE SCALE GENOMIC DNA]</scope>
    <source>
        <strain evidence="6 7">J2-2</strain>
    </source>
</reference>
<comment type="caution">
    <text evidence="6">The sequence shown here is derived from an EMBL/GenBank/DDBJ whole genome shotgun (WGS) entry which is preliminary data.</text>
</comment>
<dbReference type="EMBL" id="JAHBAY010000001">
    <property type="protein sequence ID" value="MBT0767552.1"/>
    <property type="molecule type" value="Genomic_DNA"/>
</dbReference>
<protein>
    <submittedName>
        <fullName evidence="6">TetR/AcrR family transcriptional regulator</fullName>
    </submittedName>
</protein>
<dbReference type="SUPFAM" id="SSF46689">
    <property type="entry name" value="Homeodomain-like"/>
    <property type="match status" value="1"/>
</dbReference>
<sequence length="223" mass="24166">MNGIDGPAEVSAVGTIARPMRKDALRNQEAVLTAAREVISESGVEASMEQIATRAGVGVGTLYRHYPNKQALVDELVRIILDELISTARAGLEDELGHGLETFLRAFGRSLARHHGYSAQLFSPGNEEHQQQLNALIGQLHSQAGQHGRISPGVALGDVRALMWALRGIVAVTGRNAPDAWQRHLDLHLAALRADPLPSSRPAVSDDQLLRIAAAQRDRRPPR</sequence>
<name>A0ABS5T935_9ACTN</name>
<dbReference type="PANTHER" id="PTHR30055:SF234">
    <property type="entry name" value="HTH-TYPE TRANSCRIPTIONAL REGULATOR BETI"/>
    <property type="match status" value="1"/>
</dbReference>
<dbReference type="InterPro" id="IPR036271">
    <property type="entry name" value="Tet_transcr_reg_TetR-rel_C_sf"/>
</dbReference>
<keyword evidence="2 4" id="KW-0238">DNA-binding</keyword>
<dbReference type="InterPro" id="IPR009057">
    <property type="entry name" value="Homeodomain-like_sf"/>
</dbReference>
<dbReference type="PANTHER" id="PTHR30055">
    <property type="entry name" value="HTH-TYPE TRANSCRIPTIONAL REGULATOR RUTR"/>
    <property type="match status" value="1"/>
</dbReference>
<feature type="domain" description="HTH tetR-type" evidence="5">
    <location>
        <begin position="25"/>
        <end position="84"/>
    </location>
</feature>
<keyword evidence="7" id="KW-1185">Reference proteome</keyword>
<evidence type="ECO:0000256" key="4">
    <source>
        <dbReference type="PROSITE-ProRule" id="PRU00335"/>
    </source>
</evidence>